<sequence>MNLPSCTASSSSVSDQFPIPVLSLQLEESLSFSTSPRPFSSQTFTVNSITSSTSTQRHPSEPIVFINVPTDLFEFASNPCNVISGSDVYLHSTSQATSFLMSLANGNNSAVEDLKATCVFVCFYFNGAPALLGYLAPKKRQMETSAPDIDLERVLQEGFDSLPGKHTCCSTWNNNLENIFGITPVESGRKVKSKALTCHMLLTSDEIIKDKRNAEIFKSMKEAEKKERKRKA</sequence>
<keyword evidence="2" id="KW-1185">Reference proteome</keyword>
<name>A0ABD3V1Q2_SINWO</name>
<protein>
    <submittedName>
        <fullName evidence="1">Uncharacterized protein</fullName>
    </submittedName>
</protein>
<proteinExistence type="predicted"/>
<evidence type="ECO:0000313" key="2">
    <source>
        <dbReference type="Proteomes" id="UP001634394"/>
    </source>
</evidence>
<dbReference type="EMBL" id="JBJQND010000014">
    <property type="protein sequence ID" value="KAL3855146.1"/>
    <property type="molecule type" value="Genomic_DNA"/>
</dbReference>
<dbReference type="AlphaFoldDB" id="A0ABD3V1Q2"/>
<gene>
    <name evidence="1" type="ORF">ACJMK2_014371</name>
</gene>
<reference evidence="1 2" key="1">
    <citation type="submission" date="2024-11" db="EMBL/GenBank/DDBJ databases">
        <title>Chromosome-level genome assembly of the freshwater bivalve Anodonta woodiana.</title>
        <authorList>
            <person name="Chen X."/>
        </authorList>
    </citation>
    <scope>NUCLEOTIDE SEQUENCE [LARGE SCALE GENOMIC DNA]</scope>
    <source>
        <strain evidence="1">MN2024</strain>
        <tissue evidence="1">Gills</tissue>
    </source>
</reference>
<comment type="caution">
    <text evidence="1">The sequence shown here is derived from an EMBL/GenBank/DDBJ whole genome shotgun (WGS) entry which is preliminary data.</text>
</comment>
<accession>A0ABD3V1Q2</accession>
<organism evidence="1 2">
    <name type="scientific">Sinanodonta woodiana</name>
    <name type="common">Chinese pond mussel</name>
    <name type="synonym">Anodonta woodiana</name>
    <dbReference type="NCBI Taxonomy" id="1069815"/>
    <lineage>
        <taxon>Eukaryota</taxon>
        <taxon>Metazoa</taxon>
        <taxon>Spiralia</taxon>
        <taxon>Lophotrochozoa</taxon>
        <taxon>Mollusca</taxon>
        <taxon>Bivalvia</taxon>
        <taxon>Autobranchia</taxon>
        <taxon>Heteroconchia</taxon>
        <taxon>Palaeoheterodonta</taxon>
        <taxon>Unionida</taxon>
        <taxon>Unionoidea</taxon>
        <taxon>Unionidae</taxon>
        <taxon>Unioninae</taxon>
        <taxon>Sinanodonta</taxon>
    </lineage>
</organism>
<evidence type="ECO:0000313" key="1">
    <source>
        <dbReference type="EMBL" id="KAL3855146.1"/>
    </source>
</evidence>
<dbReference type="Proteomes" id="UP001634394">
    <property type="component" value="Unassembled WGS sequence"/>
</dbReference>